<organism evidence="3 4">
    <name type="scientific">Symmachiella macrocystis</name>
    <dbReference type="NCBI Taxonomy" id="2527985"/>
    <lineage>
        <taxon>Bacteria</taxon>
        <taxon>Pseudomonadati</taxon>
        <taxon>Planctomycetota</taxon>
        <taxon>Planctomycetia</taxon>
        <taxon>Planctomycetales</taxon>
        <taxon>Planctomycetaceae</taxon>
        <taxon>Symmachiella</taxon>
    </lineage>
</organism>
<dbReference type="GO" id="GO:0016787">
    <property type="term" value="F:hydrolase activity"/>
    <property type="evidence" value="ECO:0007669"/>
    <property type="project" value="UniProtKB-KW"/>
</dbReference>
<evidence type="ECO:0000256" key="2">
    <source>
        <dbReference type="SAM" id="SignalP"/>
    </source>
</evidence>
<dbReference type="SUPFAM" id="SSF55545">
    <property type="entry name" value="beta-N-acetylhexosaminidase-like domain"/>
    <property type="match status" value="1"/>
</dbReference>
<keyword evidence="4" id="KW-1185">Reference proteome</keyword>
<sequence length="797" mass="90521" precursor="true">MRNSLIFALAGFVAITGCSTVAQGATLDLSRAVIVGAGDVLPAKTVIMLQEEIEKRSGIRLRSTASIPTTSQPLILIGTRTTFPEDRAMPPGTLKVPLTDDGYAIWVDTKRLDAPTIYLVGSDGRGALFAVGWLLRKLMLAPGKVELSSTVALARSPQYPIRGHQIGYRHTANTYDAWDVPTYEQYLRDMILFGTNSVELILEGGRGYRDGPVLQEDQWEMNVKLTRMIKDYGIDIWLWEPLKVDIADHAVAEKAMRRRAEFYAECARIDHVMVPGGDPGHTDPKLLMPWLRRQADVLHKIFPEAGLWVSHQKFNPQQLDYFFDYLDKNEPEWLAGVVFGPGTGISLEETRRRTPARYPIRRYPDITHNIRCQYPIPELDGILAQTLGREGINPRPVAMSHIHNLQAKYSDGFVSYSDGAHDDLNKMVWSELGWEGDVDLDEILLDYGRVFFGEDLGADSARGLKMLEQNLKGPVRDNEGIDATLRHWRKLERQGGAKLNNNWRFQMYLFRATFDAYIRARHLVEHGYEQQAMQALTQAGEVGVAQAVENARAALAQPDRTRAFLDQRVLLEEMGVKLLRLIGFQMSIDEPFLARNPERGALLDKLDRPLNDRLWLEGEFRRILSTENPVTQLAMIERIVHWEDPGPGGFYDDLGNATKQPHLVQTSTWRDDPGFVRGPQEAHFRSLDNYSRGRISPLKWSWLDYAQGTPLTMRYKDLPADAKYRLRVTYHGRFAPVMTLTANNDHQIHGALPMPVPVWPVEFDIPQALTRGGTLELRWDLVDRRGCQVAEVWLMRR</sequence>
<evidence type="ECO:0008006" key="5">
    <source>
        <dbReference type="Google" id="ProtNLM"/>
    </source>
</evidence>
<dbReference type="AlphaFoldDB" id="A0A5C6AVH5"/>
<dbReference type="Gene3D" id="3.30.379.10">
    <property type="entry name" value="Chitobiase/beta-hexosaminidase domain 2-like"/>
    <property type="match status" value="1"/>
</dbReference>
<protein>
    <recommendedName>
        <fullName evidence="5">Alpha glucuronidase N-terminal domain-containing protein</fullName>
    </recommendedName>
</protein>
<dbReference type="PROSITE" id="PS51257">
    <property type="entry name" value="PROKAR_LIPOPROTEIN"/>
    <property type="match status" value="1"/>
</dbReference>
<gene>
    <name evidence="3" type="ORF">CA54_61260</name>
</gene>
<feature type="chain" id="PRO_5022983048" description="Alpha glucuronidase N-terminal domain-containing protein" evidence="2">
    <location>
        <begin position="25"/>
        <end position="797"/>
    </location>
</feature>
<comment type="caution">
    <text evidence="3">The sequence shown here is derived from an EMBL/GenBank/DDBJ whole genome shotgun (WGS) entry which is preliminary data.</text>
</comment>
<dbReference type="OrthoDB" id="7167803at2"/>
<reference evidence="3 4" key="1">
    <citation type="submission" date="2019-02" db="EMBL/GenBank/DDBJ databases">
        <title>Deep-cultivation of Planctomycetes and their phenomic and genomic characterization uncovers novel biology.</title>
        <authorList>
            <person name="Wiegand S."/>
            <person name="Jogler M."/>
            <person name="Boedeker C."/>
            <person name="Pinto D."/>
            <person name="Vollmers J."/>
            <person name="Rivas-Marin E."/>
            <person name="Kohn T."/>
            <person name="Peeters S.H."/>
            <person name="Heuer A."/>
            <person name="Rast P."/>
            <person name="Oberbeckmann S."/>
            <person name="Bunk B."/>
            <person name="Jeske O."/>
            <person name="Meyerdierks A."/>
            <person name="Storesund J.E."/>
            <person name="Kallscheuer N."/>
            <person name="Luecker S."/>
            <person name="Lage O.M."/>
            <person name="Pohl T."/>
            <person name="Merkel B.J."/>
            <person name="Hornburger P."/>
            <person name="Mueller R.-W."/>
            <person name="Bruemmer F."/>
            <person name="Labrenz M."/>
            <person name="Spormann A.M."/>
            <person name="Op Den Camp H."/>
            <person name="Overmann J."/>
            <person name="Amann R."/>
            <person name="Jetten M.S.M."/>
            <person name="Mascher T."/>
            <person name="Medema M.H."/>
            <person name="Devos D.P."/>
            <person name="Kaster A.-K."/>
            <person name="Ovreas L."/>
            <person name="Rohde M."/>
            <person name="Galperin M.Y."/>
            <person name="Jogler C."/>
        </authorList>
    </citation>
    <scope>NUCLEOTIDE SEQUENCE [LARGE SCALE GENOMIC DNA]</scope>
    <source>
        <strain evidence="3 4">CA54</strain>
    </source>
</reference>
<dbReference type="InterPro" id="IPR029018">
    <property type="entry name" value="Hex-like_dom2"/>
</dbReference>
<dbReference type="EMBL" id="SJPP01000006">
    <property type="protein sequence ID" value="TWU03042.1"/>
    <property type="molecule type" value="Genomic_DNA"/>
</dbReference>
<keyword evidence="2" id="KW-0732">Signal</keyword>
<evidence type="ECO:0000313" key="4">
    <source>
        <dbReference type="Proteomes" id="UP000320735"/>
    </source>
</evidence>
<evidence type="ECO:0000313" key="3">
    <source>
        <dbReference type="EMBL" id="TWU03042.1"/>
    </source>
</evidence>
<evidence type="ECO:0000256" key="1">
    <source>
        <dbReference type="ARBA" id="ARBA00022801"/>
    </source>
</evidence>
<dbReference type="Proteomes" id="UP000320735">
    <property type="component" value="Unassembled WGS sequence"/>
</dbReference>
<proteinExistence type="predicted"/>
<accession>A0A5C6AVH5</accession>
<keyword evidence="1" id="KW-0378">Hydrolase</keyword>
<feature type="signal peptide" evidence="2">
    <location>
        <begin position="1"/>
        <end position="24"/>
    </location>
</feature>
<name>A0A5C6AVH5_9PLAN</name>
<dbReference type="RefSeq" id="WP_146374502.1">
    <property type="nucleotide sequence ID" value="NZ_SJPP01000006.1"/>
</dbReference>
<dbReference type="GO" id="GO:0005975">
    <property type="term" value="P:carbohydrate metabolic process"/>
    <property type="evidence" value="ECO:0007669"/>
    <property type="project" value="UniProtKB-ARBA"/>
</dbReference>